<organism evidence="3 4">
    <name type="scientific">candidate division TA06 bacterium</name>
    <dbReference type="NCBI Taxonomy" id="2250710"/>
    <lineage>
        <taxon>Bacteria</taxon>
        <taxon>Bacteria division TA06</taxon>
    </lineage>
</organism>
<evidence type="ECO:0000256" key="2">
    <source>
        <dbReference type="SAM" id="SignalP"/>
    </source>
</evidence>
<gene>
    <name evidence="3" type="ORF">HY768_06815</name>
</gene>
<evidence type="ECO:0008006" key="5">
    <source>
        <dbReference type="Google" id="ProtNLM"/>
    </source>
</evidence>
<dbReference type="Proteomes" id="UP000736328">
    <property type="component" value="Unassembled WGS sequence"/>
</dbReference>
<dbReference type="InterPro" id="IPR005534">
    <property type="entry name" value="Curli_assmbl/transp-comp_CsgG"/>
</dbReference>
<dbReference type="AlphaFoldDB" id="A0A933MKP3"/>
<keyword evidence="2" id="KW-0732">Signal</keyword>
<dbReference type="Gene3D" id="3.40.50.10610">
    <property type="entry name" value="ABC-type transport auxiliary lipoprotein component"/>
    <property type="match status" value="1"/>
</dbReference>
<evidence type="ECO:0000256" key="1">
    <source>
        <dbReference type="SAM" id="MobiDB-lite"/>
    </source>
</evidence>
<accession>A0A933MKP3</accession>
<evidence type="ECO:0000313" key="3">
    <source>
        <dbReference type="EMBL" id="MBI4726920.1"/>
    </source>
</evidence>
<dbReference type="EMBL" id="JACQXR010000089">
    <property type="protein sequence ID" value="MBI4726920.1"/>
    <property type="molecule type" value="Genomic_DNA"/>
</dbReference>
<sequence>MKQIMNVITMAFLLALAALPSAQAQKLQVSVMDLNVTSGLSKSEVSMLTDKLINDLVIANVYQVVDRSKRDEILKEQGFQQSGACDQGACLVEAGQLLGVQKMVGGTIGKLGAAYYLQLRVIDVKTGGIDRAFSKSYSGDISLLLEGMREAASYFSGVKAQPAPAAAVLAPPQPQTDTSLAKPSGAKKKGGIDTKKTKWFSLSFCFGTEKMKAENFYWSEKDSFGRVYEGIEWNKGRRFGLEGSVVKFYLSRKGNSFSICPGDLGLSIVSFKSASSSVAFTDTNLVSNTVTSTSRYLPEEAFTIWRFVLSDNIKLGYRMMISPADAIEPYIGVGGQFDDVNLSGKELDDRGFSTVSKINLGFPFGVRLYRKHFFMGFEWNNTVKEWGWGGEMKYYDDPTSSSSKRETGILSWDGGSYWIAHLGFQF</sequence>
<protein>
    <recommendedName>
        <fullName evidence="5">DUF2380 domain-containing protein</fullName>
    </recommendedName>
</protein>
<comment type="caution">
    <text evidence="3">The sequence shown here is derived from an EMBL/GenBank/DDBJ whole genome shotgun (WGS) entry which is preliminary data.</text>
</comment>
<dbReference type="GO" id="GO:0030288">
    <property type="term" value="C:outer membrane-bounded periplasmic space"/>
    <property type="evidence" value="ECO:0007669"/>
    <property type="project" value="InterPro"/>
</dbReference>
<reference evidence="3" key="1">
    <citation type="submission" date="2020-07" db="EMBL/GenBank/DDBJ databases">
        <title>Huge and variable diversity of episymbiotic CPR bacteria and DPANN archaea in groundwater ecosystems.</title>
        <authorList>
            <person name="He C.Y."/>
            <person name="Keren R."/>
            <person name="Whittaker M."/>
            <person name="Farag I.F."/>
            <person name="Doudna J."/>
            <person name="Cate J.H.D."/>
            <person name="Banfield J.F."/>
        </authorList>
    </citation>
    <scope>NUCLEOTIDE SEQUENCE</scope>
    <source>
        <strain evidence="3">NC_groundwater_1520_Pr4_B-0.1um_53_5</strain>
    </source>
</reference>
<dbReference type="Pfam" id="PF03783">
    <property type="entry name" value="CsgG"/>
    <property type="match status" value="1"/>
</dbReference>
<evidence type="ECO:0000313" key="4">
    <source>
        <dbReference type="Proteomes" id="UP000736328"/>
    </source>
</evidence>
<feature type="region of interest" description="Disordered" evidence="1">
    <location>
        <begin position="169"/>
        <end position="190"/>
    </location>
</feature>
<feature type="chain" id="PRO_5037242791" description="DUF2380 domain-containing protein" evidence="2">
    <location>
        <begin position="25"/>
        <end position="426"/>
    </location>
</feature>
<feature type="signal peptide" evidence="2">
    <location>
        <begin position="1"/>
        <end position="24"/>
    </location>
</feature>
<proteinExistence type="predicted"/>
<name>A0A933MKP3_UNCT6</name>